<keyword evidence="3" id="KW-1185">Reference proteome</keyword>
<protein>
    <submittedName>
        <fullName evidence="2">46206_t:CDS:1</fullName>
    </submittedName>
</protein>
<gene>
    <name evidence="2" type="ORF">GMARGA_LOCUS28800</name>
</gene>
<keyword evidence="1" id="KW-1133">Transmembrane helix</keyword>
<evidence type="ECO:0000256" key="1">
    <source>
        <dbReference type="SAM" id="Phobius"/>
    </source>
</evidence>
<accession>A0ABN7WC12</accession>
<evidence type="ECO:0000313" key="3">
    <source>
        <dbReference type="Proteomes" id="UP000789901"/>
    </source>
</evidence>
<reference evidence="2 3" key="1">
    <citation type="submission" date="2021-06" db="EMBL/GenBank/DDBJ databases">
        <authorList>
            <person name="Kallberg Y."/>
            <person name="Tangrot J."/>
            <person name="Rosling A."/>
        </authorList>
    </citation>
    <scope>NUCLEOTIDE SEQUENCE [LARGE SCALE GENOMIC DNA]</scope>
    <source>
        <strain evidence="2 3">120-4 pot B 10/14</strain>
    </source>
</reference>
<dbReference type="Proteomes" id="UP000789901">
    <property type="component" value="Unassembled WGS sequence"/>
</dbReference>
<evidence type="ECO:0000313" key="2">
    <source>
        <dbReference type="EMBL" id="CAG8825269.1"/>
    </source>
</evidence>
<feature type="transmembrane region" description="Helical" evidence="1">
    <location>
        <begin position="6"/>
        <end position="27"/>
    </location>
</feature>
<keyword evidence="1" id="KW-0472">Membrane</keyword>
<keyword evidence="1" id="KW-0812">Transmembrane</keyword>
<proteinExistence type="predicted"/>
<organism evidence="2 3">
    <name type="scientific">Gigaspora margarita</name>
    <dbReference type="NCBI Taxonomy" id="4874"/>
    <lineage>
        <taxon>Eukaryota</taxon>
        <taxon>Fungi</taxon>
        <taxon>Fungi incertae sedis</taxon>
        <taxon>Mucoromycota</taxon>
        <taxon>Glomeromycotina</taxon>
        <taxon>Glomeromycetes</taxon>
        <taxon>Diversisporales</taxon>
        <taxon>Gigasporaceae</taxon>
        <taxon>Gigaspora</taxon>
    </lineage>
</organism>
<name>A0ABN7WC12_GIGMA</name>
<comment type="caution">
    <text evidence="2">The sequence shown here is derived from an EMBL/GenBank/DDBJ whole genome shotgun (WGS) entry which is preliminary data.</text>
</comment>
<dbReference type="EMBL" id="CAJVQB010037513">
    <property type="protein sequence ID" value="CAG8825269.1"/>
    <property type="molecule type" value="Genomic_DNA"/>
</dbReference>
<sequence length="202" mass="23866">MDFLDIFCFTIFLFICYSIIDLSFYLFTNKQFNDQIKDEFILVINDDEELNEFILVINNAEEPDEFIIEINDDEESVKVTNNDSVKETNANSVKEMNDDNNILQKPIDKIKENRLLKKNHKKTQFNDQIEDDEESVKVMNNDSVKETNANSVKEMNDDNNILRKQIDKIKENSLLKKTHKKTDDMNCCLLQQFIEGFQKERT</sequence>